<proteinExistence type="predicted"/>
<protein>
    <submittedName>
        <fullName evidence="3">Defensin-like protein</fullName>
    </submittedName>
</protein>
<feature type="signal peptide" evidence="1">
    <location>
        <begin position="1"/>
        <end position="20"/>
    </location>
</feature>
<accession>A0A914EAX4</accession>
<keyword evidence="2" id="KW-1185">Reference proteome</keyword>
<name>A0A914EAX4_9BILA</name>
<keyword evidence="1" id="KW-0732">Signal</keyword>
<dbReference type="Proteomes" id="UP000887540">
    <property type="component" value="Unplaced"/>
</dbReference>
<sequence length="89" mass="9568">MKRFFILSIILLSFFNLLLCTPVIPIFEKRLDSCGGGCTATSGCGDGCYCEMEWANHGSCASSSCYDNGGSCLYGNDCCSGLCYNNICQ</sequence>
<organism evidence="2 3">
    <name type="scientific">Acrobeloides nanus</name>
    <dbReference type="NCBI Taxonomy" id="290746"/>
    <lineage>
        <taxon>Eukaryota</taxon>
        <taxon>Metazoa</taxon>
        <taxon>Ecdysozoa</taxon>
        <taxon>Nematoda</taxon>
        <taxon>Chromadorea</taxon>
        <taxon>Rhabditida</taxon>
        <taxon>Tylenchina</taxon>
        <taxon>Cephalobomorpha</taxon>
        <taxon>Cephaloboidea</taxon>
        <taxon>Cephalobidae</taxon>
        <taxon>Acrobeloides</taxon>
    </lineage>
</organism>
<evidence type="ECO:0000256" key="1">
    <source>
        <dbReference type="SAM" id="SignalP"/>
    </source>
</evidence>
<dbReference type="AlphaFoldDB" id="A0A914EAX4"/>
<feature type="chain" id="PRO_5037724071" evidence="1">
    <location>
        <begin position="21"/>
        <end position="89"/>
    </location>
</feature>
<reference evidence="3" key="1">
    <citation type="submission" date="2022-11" db="UniProtKB">
        <authorList>
            <consortium name="WormBaseParasite"/>
        </authorList>
    </citation>
    <scope>IDENTIFICATION</scope>
</reference>
<dbReference type="WBParaSite" id="ACRNAN_scaffold695.g22042.t1">
    <property type="protein sequence ID" value="ACRNAN_scaffold695.g22042.t1"/>
    <property type="gene ID" value="ACRNAN_scaffold695.g22042"/>
</dbReference>
<evidence type="ECO:0000313" key="2">
    <source>
        <dbReference type="Proteomes" id="UP000887540"/>
    </source>
</evidence>
<evidence type="ECO:0000313" key="3">
    <source>
        <dbReference type="WBParaSite" id="ACRNAN_scaffold695.g22042.t1"/>
    </source>
</evidence>